<comment type="cofactor">
    <cofactor evidence="1">
        <name>Mg(2+)</name>
        <dbReference type="ChEBI" id="CHEBI:18420"/>
    </cofactor>
</comment>
<feature type="domain" description="DNA helicase Pif1-like DEAD-box helicase" evidence="4">
    <location>
        <begin position="179"/>
        <end position="392"/>
    </location>
</feature>
<feature type="transmembrane region" description="Helical" evidence="3">
    <location>
        <begin position="180"/>
        <end position="202"/>
    </location>
</feature>
<evidence type="ECO:0000313" key="7">
    <source>
        <dbReference type="RefSeq" id="XP_052110302.1"/>
    </source>
</evidence>
<dbReference type="RefSeq" id="XP_052110302.1">
    <property type="nucleotide sequence ID" value="XM_052254342.1"/>
</dbReference>
<evidence type="ECO:0000256" key="3">
    <source>
        <dbReference type="SAM" id="Phobius"/>
    </source>
</evidence>
<organism evidence="6 7">
    <name type="scientific">Arachis duranensis</name>
    <name type="common">Wild peanut</name>
    <dbReference type="NCBI Taxonomy" id="130453"/>
    <lineage>
        <taxon>Eukaryota</taxon>
        <taxon>Viridiplantae</taxon>
        <taxon>Streptophyta</taxon>
        <taxon>Embryophyta</taxon>
        <taxon>Tracheophyta</taxon>
        <taxon>Spermatophyta</taxon>
        <taxon>Magnoliopsida</taxon>
        <taxon>eudicotyledons</taxon>
        <taxon>Gunneridae</taxon>
        <taxon>Pentapetalae</taxon>
        <taxon>rosids</taxon>
        <taxon>fabids</taxon>
        <taxon>Fabales</taxon>
        <taxon>Fabaceae</taxon>
        <taxon>Papilionoideae</taxon>
        <taxon>50 kb inversion clade</taxon>
        <taxon>dalbergioids sensu lato</taxon>
        <taxon>Dalbergieae</taxon>
        <taxon>Pterocarpus clade</taxon>
        <taxon>Arachis</taxon>
    </lineage>
</organism>
<keyword evidence="1" id="KW-0234">DNA repair</keyword>
<dbReference type="Gene3D" id="3.40.50.300">
    <property type="entry name" value="P-loop containing nucleotide triphosphate hydrolases"/>
    <property type="match status" value="1"/>
</dbReference>
<gene>
    <name evidence="7" type="primary">LOC127741590</name>
</gene>
<reference evidence="7" key="2">
    <citation type="submission" date="2025-08" db="UniProtKB">
        <authorList>
            <consortium name="RefSeq"/>
        </authorList>
    </citation>
    <scope>IDENTIFICATION</scope>
    <source>
        <tissue evidence="7">Whole plant</tissue>
    </source>
</reference>
<dbReference type="GO" id="GO:0006310">
    <property type="term" value="P:DNA recombination"/>
    <property type="evidence" value="ECO:0007669"/>
    <property type="project" value="UniProtKB-KW"/>
</dbReference>
<dbReference type="KEGG" id="adu:127741590"/>
<proteinExistence type="inferred from homology"/>
<dbReference type="Pfam" id="PF21530">
    <property type="entry name" value="Pif1_2B_dom"/>
    <property type="match status" value="1"/>
</dbReference>
<dbReference type="PANTHER" id="PTHR10492:SF101">
    <property type="entry name" value="ATP-DEPENDENT DNA HELICASE"/>
    <property type="match status" value="1"/>
</dbReference>
<dbReference type="GO" id="GO:0000723">
    <property type="term" value="P:telomere maintenance"/>
    <property type="evidence" value="ECO:0007669"/>
    <property type="project" value="InterPro"/>
</dbReference>
<name>A0A9C6T9Y0_ARADU</name>
<evidence type="ECO:0000259" key="4">
    <source>
        <dbReference type="Pfam" id="PF05970"/>
    </source>
</evidence>
<evidence type="ECO:0000259" key="5">
    <source>
        <dbReference type="Pfam" id="PF21530"/>
    </source>
</evidence>
<keyword evidence="1" id="KW-0227">DNA damage</keyword>
<feature type="region of interest" description="Disordered" evidence="2">
    <location>
        <begin position="1"/>
        <end position="49"/>
    </location>
</feature>
<comment type="similarity">
    <text evidence="1">Belongs to the helicase family.</text>
</comment>
<dbReference type="AlphaFoldDB" id="A0A9C6T9Y0"/>
<keyword evidence="3" id="KW-1133">Transmembrane helix</keyword>
<dbReference type="InterPro" id="IPR049163">
    <property type="entry name" value="Pif1-like_2B_dom"/>
</dbReference>
<accession>A0A9C6T9Y0</accession>
<reference evidence="6" key="1">
    <citation type="journal article" date="2016" name="Nat. Genet.">
        <title>The genome sequences of Arachis duranensis and Arachis ipaensis, the diploid ancestors of cultivated peanut.</title>
        <authorList>
            <person name="Bertioli D.J."/>
            <person name="Cannon S.B."/>
            <person name="Froenicke L."/>
            <person name="Huang G."/>
            <person name="Farmer A.D."/>
            <person name="Cannon E.K."/>
            <person name="Liu X."/>
            <person name="Gao D."/>
            <person name="Clevenger J."/>
            <person name="Dash S."/>
            <person name="Ren L."/>
            <person name="Moretzsohn M.C."/>
            <person name="Shirasawa K."/>
            <person name="Huang W."/>
            <person name="Vidigal B."/>
            <person name="Abernathy B."/>
            <person name="Chu Y."/>
            <person name="Niederhuth C.E."/>
            <person name="Umale P."/>
            <person name="Araujo A.C."/>
            <person name="Kozik A."/>
            <person name="Kim K.D."/>
            <person name="Burow M.D."/>
            <person name="Varshney R.K."/>
            <person name="Wang X."/>
            <person name="Zhang X."/>
            <person name="Barkley N."/>
            <person name="Guimaraes P.M."/>
            <person name="Isobe S."/>
            <person name="Guo B."/>
            <person name="Liao B."/>
            <person name="Stalker H.T."/>
            <person name="Schmitz R.J."/>
            <person name="Scheffler B.E."/>
            <person name="Leal-Bertioli S.C."/>
            <person name="Xun X."/>
            <person name="Jackson S.A."/>
            <person name="Michelmore R."/>
            <person name="Ozias-Akins P."/>
        </authorList>
    </citation>
    <scope>NUCLEOTIDE SEQUENCE [LARGE SCALE GENOMIC DNA]</scope>
    <source>
        <strain evidence="6">cv. V14167</strain>
    </source>
</reference>
<dbReference type="InterPro" id="IPR010285">
    <property type="entry name" value="DNA_helicase_pif1-like_DEAD"/>
</dbReference>
<keyword evidence="3" id="KW-0472">Membrane</keyword>
<keyword evidence="1" id="KW-0233">DNA recombination</keyword>
<keyword evidence="6" id="KW-1185">Reference proteome</keyword>
<evidence type="ECO:0000256" key="2">
    <source>
        <dbReference type="SAM" id="MobiDB-lite"/>
    </source>
</evidence>
<keyword evidence="3" id="KW-0812">Transmembrane</keyword>
<feature type="domain" description="DNA helicase Pif1-like 2B" evidence="5">
    <location>
        <begin position="493"/>
        <end position="538"/>
    </location>
</feature>
<dbReference type="GO" id="GO:0016787">
    <property type="term" value="F:hydrolase activity"/>
    <property type="evidence" value="ECO:0007669"/>
    <property type="project" value="UniProtKB-KW"/>
</dbReference>
<sequence>MADNPLQDGHTTFDSRSRSRDHYTDDRALPIHHDPRRNKREQGLRDKQGHIWKSRKQGHVNCRLTHVPHSHGEEYYLHLLLNYQKGCQRFADICSVYGIVYDTFKEACYAQGLLQDDREFIDAINEASLWASPNYIRRLFAMLLMSNNMVCLDMVSSVLLTRSNPPFSPKLKNCCSRMRVAYNTIFNAVSHGIGGFFFVYGYGGTGKTFLCNALSASIRSKGHIVLNVASSGIAALFLPNGRTAHSRFKVPLSVNQDSICNIRQGTPLAHLISSAKLIIWDEAPMLNKFCFKVLNKCLKDVLRFDHGYNPDALFSGKVVVLRGDFRQILPVIPRGSREEIVHACINASYLWQSCHVLQLTENMRLGHGPQDIHNVQLEEFTDWLLQIGDGLFGDSANCESVIRIPDNLLLDIESPSLHDLVLFVYPNILLRTSSVDYFKDRSILAPTLDVVTEVNNHVMSLIPGNEKVYLSSDTLLNEDGHLESELYTMSTESLNTLNCSGIPQHRLVLKIGVPVMLLCNIDQSNGLCNGTRMQVRRLGDHVIECVILACCNIGEVVFIPRMNMIPNNEILPIRFTRRQFPIALCFAMTTNKS</sequence>
<dbReference type="GO" id="GO:0005524">
    <property type="term" value="F:ATP binding"/>
    <property type="evidence" value="ECO:0007669"/>
    <property type="project" value="UniProtKB-KW"/>
</dbReference>
<keyword evidence="1" id="KW-0547">Nucleotide-binding</keyword>
<dbReference type="Proteomes" id="UP000515211">
    <property type="component" value="Chromosome 9"/>
</dbReference>
<keyword evidence="1" id="KW-0067">ATP-binding</keyword>
<dbReference type="GO" id="GO:0006281">
    <property type="term" value="P:DNA repair"/>
    <property type="evidence" value="ECO:0007669"/>
    <property type="project" value="UniProtKB-KW"/>
</dbReference>
<protein>
    <recommendedName>
        <fullName evidence="1">ATP-dependent DNA helicase</fullName>
        <ecNumber evidence="1">5.6.2.3</ecNumber>
    </recommendedName>
</protein>
<feature type="compositionally biased region" description="Basic and acidic residues" evidence="2">
    <location>
        <begin position="40"/>
        <end position="49"/>
    </location>
</feature>
<dbReference type="SUPFAM" id="SSF52540">
    <property type="entry name" value="P-loop containing nucleoside triphosphate hydrolases"/>
    <property type="match status" value="2"/>
</dbReference>
<feature type="compositionally biased region" description="Basic and acidic residues" evidence="2">
    <location>
        <begin position="11"/>
        <end position="33"/>
    </location>
</feature>
<keyword evidence="1" id="KW-0347">Helicase</keyword>
<comment type="catalytic activity">
    <reaction evidence="1">
        <text>ATP + H2O = ADP + phosphate + H(+)</text>
        <dbReference type="Rhea" id="RHEA:13065"/>
        <dbReference type="ChEBI" id="CHEBI:15377"/>
        <dbReference type="ChEBI" id="CHEBI:15378"/>
        <dbReference type="ChEBI" id="CHEBI:30616"/>
        <dbReference type="ChEBI" id="CHEBI:43474"/>
        <dbReference type="ChEBI" id="CHEBI:456216"/>
        <dbReference type="EC" id="5.6.2.3"/>
    </reaction>
</comment>
<dbReference type="GeneID" id="127741590"/>
<dbReference type="GO" id="GO:0043139">
    <property type="term" value="F:5'-3' DNA helicase activity"/>
    <property type="evidence" value="ECO:0007669"/>
    <property type="project" value="UniProtKB-EC"/>
</dbReference>
<dbReference type="EC" id="5.6.2.3" evidence="1"/>
<dbReference type="Pfam" id="PF05970">
    <property type="entry name" value="PIF1"/>
    <property type="match status" value="1"/>
</dbReference>
<evidence type="ECO:0000256" key="1">
    <source>
        <dbReference type="RuleBase" id="RU363044"/>
    </source>
</evidence>
<keyword evidence="1" id="KW-0378">Hydrolase</keyword>
<evidence type="ECO:0000313" key="6">
    <source>
        <dbReference type="Proteomes" id="UP000515211"/>
    </source>
</evidence>
<dbReference type="PANTHER" id="PTHR10492">
    <property type="match status" value="1"/>
</dbReference>
<dbReference type="InterPro" id="IPR027417">
    <property type="entry name" value="P-loop_NTPase"/>
</dbReference>